<keyword evidence="3" id="KW-1185">Reference proteome</keyword>
<protein>
    <recommendedName>
        <fullName evidence="4">DUF2130 domain-containing protein</fullName>
    </recommendedName>
</protein>
<dbReference type="InterPro" id="IPR019219">
    <property type="entry name" value="DUF2130"/>
</dbReference>
<feature type="coiled-coil region" evidence="1">
    <location>
        <begin position="80"/>
        <end position="147"/>
    </location>
</feature>
<evidence type="ECO:0000313" key="2">
    <source>
        <dbReference type="EMBL" id="CCP24427.1"/>
    </source>
</evidence>
<dbReference type="KEGG" id="mcy:MCYN_0695"/>
<dbReference type="Pfam" id="PF09903">
    <property type="entry name" value="DUF2130"/>
    <property type="match status" value="1"/>
</dbReference>
<dbReference type="HOGENOM" id="CLU_515630_0_0_14"/>
<dbReference type="AlphaFoldDB" id="L0RWA6"/>
<keyword evidence="1" id="KW-0175">Coiled coil</keyword>
<dbReference type="eggNOG" id="COG4487">
    <property type="taxonomic scope" value="Bacteria"/>
</dbReference>
<evidence type="ECO:0008006" key="4">
    <source>
        <dbReference type="Google" id="ProtNLM"/>
    </source>
</evidence>
<sequence length="493" mass="57896">MKGTCMKKIHIKIKNLDEMEFEILENAQPGDFISLKEILDAGSKEITRYISEASNVISRAKEEEIYNKAKEHFSKNVIESKEYNDLIIKFESEKNELLREYQSSLKEELEKNRKSLSAKFTTDLDEALKKEKELIAFQKNIEFLELQNKIKSQSELLSHKEKEFNDKISLLVKEKEIEILSLRKDLEDKINVLNADSSHKDEKIKFLEEEKSNKDNIINEKVAEINKLSGQLIEARTKSSWKNNNIKTIGNEFEDHLLNMLEDAFSMDTNIRFSKATQAINGRMPDIVIEFLDKKNEDNVIGKLVIEAKAKLTDEGSKKNEDFYDKLAKDIKNYGANFGILVTELNPDESIFINFARNYNNIFIVRDVTFVSLVKMLRMLFEKQSEISYKEMNFKQKERIIKEFEEFFEKNIRDNFERLQDRLSEISEFADKIKIESEKIKEKIRSIEENTIKKIDKAFQEKFYRQSFLLDVNQVAQKQIGNIKDISEEVTEE</sequence>
<dbReference type="STRING" id="1246955.MCYN_0695"/>
<dbReference type="EMBL" id="HF559394">
    <property type="protein sequence ID" value="CCP24427.1"/>
    <property type="molecule type" value="Genomic_DNA"/>
</dbReference>
<organism evidence="2 3">
    <name type="scientific">Mycoplasmopsis cynos (strain C142)</name>
    <name type="common">Mycoplasma cynos</name>
    <dbReference type="NCBI Taxonomy" id="1246955"/>
    <lineage>
        <taxon>Bacteria</taxon>
        <taxon>Bacillati</taxon>
        <taxon>Mycoplasmatota</taxon>
        <taxon>Mycoplasmoidales</taxon>
        <taxon>Metamycoplasmataceae</taxon>
        <taxon>Mycoplasmopsis</taxon>
    </lineage>
</organism>
<reference evidence="3" key="1">
    <citation type="journal article" date="2013" name="Genome Announc.">
        <title>Complete genome sequence of Mycoplasma cynos strain C142.</title>
        <authorList>
            <person name="Walker C.A."/>
            <person name="Mannering S.A."/>
            <person name="Shields S."/>
            <person name="Blake D.P."/>
            <person name="Brownlie J."/>
        </authorList>
    </citation>
    <scope>NUCLEOTIDE SEQUENCE [LARGE SCALE GENOMIC DNA]</scope>
    <source>
        <strain evidence="3">C142</strain>
    </source>
</reference>
<accession>L0RWA6</accession>
<dbReference type="Proteomes" id="UP000010466">
    <property type="component" value="Chromosome"/>
</dbReference>
<name>L0RWA6_MYCC1</name>
<evidence type="ECO:0000313" key="3">
    <source>
        <dbReference type="Proteomes" id="UP000010466"/>
    </source>
</evidence>
<proteinExistence type="predicted"/>
<dbReference type="PATRIC" id="fig|1246955.3.peg.628"/>
<evidence type="ECO:0000256" key="1">
    <source>
        <dbReference type="SAM" id="Coils"/>
    </source>
</evidence>
<gene>
    <name evidence="2" type="primary">MCYN0695</name>
    <name evidence="2" type="ordered locus">MCYN_0695</name>
</gene>